<accession>C0EJ20</accession>
<dbReference type="eggNOG" id="COG5001">
    <property type="taxonomic scope" value="Bacteria"/>
</dbReference>
<proteinExistence type="predicted"/>
<reference evidence="3 4" key="1">
    <citation type="submission" date="2009-01" db="EMBL/GenBank/DDBJ databases">
        <authorList>
            <person name="Fulton L."/>
            <person name="Clifton S."/>
            <person name="Fulton B."/>
            <person name="Xu J."/>
            <person name="Minx P."/>
            <person name="Pepin K.H."/>
            <person name="Johnson M."/>
            <person name="Bhonagiri V."/>
            <person name="Nash W.E."/>
            <person name="Mardis E.R."/>
            <person name="Wilson R.K."/>
        </authorList>
    </citation>
    <scope>NUCLEOTIDE SEQUENCE [LARGE SCALE GENOMIC DNA]</scope>
    <source>
        <strain evidence="3 4">DSM 5476</strain>
    </source>
</reference>
<dbReference type="InterPro" id="IPR043128">
    <property type="entry name" value="Rev_trsase/Diguanyl_cyclase"/>
</dbReference>
<dbReference type="PROSITE" id="PS50887">
    <property type="entry name" value="GGDEF"/>
    <property type="match status" value="1"/>
</dbReference>
<feature type="domain" description="EAL" evidence="1">
    <location>
        <begin position="447"/>
        <end position="701"/>
    </location>
</feature>
<keyword evidence="4" id="KW-1185">Reference proteome</keyword>
<protein>
    <submittedName>
        <fullName evidence="3">Diguanylate cyclase (GGDEF) domain protein</fullName>
    </submittedName>
</protein>
<organism evidence="3 4">
    <name type="scientific">[Clostridium] methylpentosum DSM 5476</name>
    <dbReference type="NCBI Taxonomy" id="537013"/>
    <lineage>
        <taxon>Bacteria</taxon>
        <taxon>Bacillati</taxon>
        <taxon>Bacillota</taxon>
        <taxon>Clostridia</taxon>
        <taxon>Eubacteriales</taxon>
        <taxon>Oscillospiraceae</taxon>
        <taxon>Oscillospiraceae incertae sedis</taxon>
    </lineage>
</organism>
<dbReference type="Proteomes" id="UP000003340">
    <property type="component" value="Unassembled WGS sequence"/>
</dbReference>
<dbReference type="Pfam" id="PF00990">
    <property type="entry name" value="GGDEF"/>
    <property type="match status" value="1"/>
</dbReference>
<dbReference type="SUPFAM" id="SSF55781">
    <property type="entry name" value="GAF domain-like"/>
    <property type="match status" value="1"/>
</dbReference>
<dbReference type="Pfam" id="PF00563">
    <property type="entry name" value="EAL"/>
    <property type="match status" value="1"/>
</dbReference>
<gene>
    <name evidence="3" type="ORF">CLOSTMETH_03866</name>
</gene>
<name>C0EJ20_9FIRM</name>
<dbReference type="PANTHER" id="PTHR33121">
    <property type="entry name" value="CYCLIC DI-GMP PHOSPHODIESTERASE PDEF"/>
    <property type="match status" value="1"/>
</dbReference>
<dbReference type="eggNOG" id="COG2203">
    <property type="taxonomic scope" value="Bacteria"/>
</dbReference>
<dbReference type="CDD" id="cd01949">
    <property type="entry name" value="GGDEF"/>
    <property type="match status" value="1"/>
</dbReference>
<dbReference type="InterPro" id="IPR029787">
    <property type="entry name" value="Nucleotide_cyclase"/>
</dbReference>
<dbReference type="NCBIfam" id="TIGR00254">
    <property type="entry name" value="GGDEF"/>
    <property type="match status" value="1"/>
</dbReference>
<dbReference type="SMART" id="SM00267">
    <property type="entry name" value="GGDEF"/>
    <property type="match status" value="1"/>
</dbReference>
<dbReference type="SMART" id="SM00052">
    <property type="entry name" value="EAL"/>
    <property type="match status" value="1"/>
</dbReference>
<dbReference type="HOGENOM" id="CLU_000445_70_20_9"/>
<dbReference type="PROSITE" id="PS50883">
    <property type="entry name" value="EAL"/>
    <property type="match status" value="1"/>
</dbReference>
<dbReference type="STRING" id="537013.CLOSTMETH_03866"/>
<dbReference type="GO" id="GO:0071111">
    <property type="term" value="F:cyclic-guanylate-specific phosphodiesterase activity"/>
    <property type="evidence" value="ECO:0007669"/>
    <property type="project" value="InterPro"/>
</dbReference>
<dbReference type="SUPFAM" id="SSF55073">
    <property type="entry name" value="Nucleotide cyclase"/>
    <property type="match status" value="1"/>
</dbReference>
<evidence type="ECO:0000259" key="1">
    <source>
        <dbReference type="PROSITE" id="PS50883"/>
    </source>
</evidence>
<evidence type="ECO:0000313" key="3">
    <source>
        <dbReference type="EMBL" id="EEG28485.1"/>
    </source>
</evidence>
<dbReference type="Gene3D" id="3.30.70.270">
    <property type="match status" value="1"/>
</dbReference>
<evidence type="ECO:0000313" key="4">
    <source>
        <dbReference type="Proteomes" id="UP000003340"/>
    </source>
</evidence>
<dbReference type="InterPro" id="IPR035919">
    <property type="entry name" value="EAL_sf"/>
</dbReference>
<sequence length="704" mass="80533">MSKLMDELSELVYVADMDSYDLLYVNAAGREMFHIDQLDGKKCYKTLQGLDSPCPFCTNQRLRAKQVYTWEYTNPLLHRHYLLEDRIIEWEGKPARFEIAFDITKKENEKISLKNALDAEKMVLDCVKILDQSEEPDRSIPVVLKRLGTFLSAERAYTFEVHGHTMSNTAEWCAKGIEPQIENLQDLDLSLLDRWRVYFDQHECMILENLEEIRESNPAEYAILAGQGITSLVAAPLERDGRLIGYLGVDNPPQEKVRNITSLLHTLRYFLMSSLRRSEDEKLLIRLSYYDTLTGFYNRNRYNQDMERLASRSGPFGILYLDINGLKDINDHYGHDYGDQILIECAQQIAEVFPDADIYRIGGDEFIVLCAPISENKFQDTVLELKKGFALHPSCHAAIGYQWSDNVSNVQQLISIADAMMYEDKKKFYRQNPSSKRYRHYNDVILSLVEPGILQKKIEQNHFIVYFQPKMSYQDRSLIGVEALVRYRTSDGTILSPGQFLPLLENARLISSIDFYVFDYVCSKIAQWLSEGKKIVPVSANFSRYSLLEPDFINQLAAICVEHGISHSWVEIEITETVEGIEEIDTSKLITEIRDAGFAVSIDDFGVHYANLSLFTSIDFDVLKIDKSLIDNIVSNPKAQSVVGALADVCQKMEIRTIAEGVETEDQFQILKQMGFGGAQGYLFSCPIPVQEFEGKFLQQIDGV</sequence>
<feature type="domain" description="GGDEF" evidence="2">
    <location>
        <begin position="314"/>
        <end position="439"/>
    </location>
</feature>
<dbReference type="CDD" id="cd01948">
    <property type="entry name" value="EAL"/>
    <property type="match status" value="1"/>
</dbReference>
<dbReference type="PANTHER" id="PTHR33121:SF71">
    <property type="entry name" value="OXYGEN SENSOR PROTEIN DOSP"/>
    <property type="match status" value="1"/>
</dbReference>
<reference evidence="3 4" key="2">
    <citation type="submission" date="2009-02" db="EMBL/GenBank/DDBJ databases">
        <title>Draft genome sequence of Clostridium methylpentosum (DSM 5476).</title>
        <authorList>
            <person name="Sudarsanam P."/>
            <person name="Ley R."/>
            <person name="Guruge J."/>
            <person name="Turnbaugh P.J."/>
            <person name="Mahowald M."/>
            <person name="Liep D."/>
            <person name="Gordon J."/>
        </authorList>
    </citation>
    <scope>NUCLEOTIDE SEQUENCE [LARGE SCALE GENOMIC DNA]</scope>
    <source>
        <strain evidence="3 4">DSM 5476</strain>
    </source>
</reference>
<dbReference type="InterPro" id="IPR029016">
    <property type="entry name" value="GAF-like_dom_sf"/>
</dbReference>
<dbReference type="InterPro" id="IPR050706">
    <property type="entry name" value="Cyclic-di-GMP_PDE-like"/>
</dbReference>
<dbReference type="InterPro" id="IPR001633">
    <property type="entry name" value="EAL_dom"/>
</dbReference>
<dbReference type="InterPro" id="IPR000160">
    <property type="entry name" value="GGDEF_dom"/>
</dbReference>
<evidence type="ECO:0000259" key="2">
    <source>
        <dbReference type="PROSITE" id="PS50887"/>
    </source>
</evidence>
<dbReference type="Gene3D" id="3.30.450.40">
    <property type="match status" value="1"/>
</dbReference>
<dbReference type="Gene3D" id="3.20.20.450">
    <property type="entry name" value="EAL domain"/>
    <property type="match status" value="1"/>
</dbReference>
<dbReference type="AlphaFoldDB" id="C0EJ20"/>
<dbReference type="EMBL" id="ACEC01000136">
    <property type="protein sequence ID" value="EEG28485.1"/>
    <property type="molecule type" value="Genomic_DNA"/>
</dbReference>
<dbReference type="SUPFAM" id="SSF141868">
    <property type="entry name" value="EAL domain-like"/>
    <property type="match status" value="1"/>
</dbReference>
<comment type="caution">
    <text evidence="3">The sequence shown here is derived from an EMBL/GenBank/DDBJ whole genome shotgun (WGS) entry which is preliminary data.</text>
</comment>